<dbReference type="NCBIfam" id="NF005686">
    <property type="entry name" value="PRK07486.1"/>
    <property type="match status" value="1"/>
</dbReference>
<feature type="domain" description="Amidase" evidence="1">
    <location>
        <begin position="23"/>
        <end position="448"/>
    </location>
</feature>
<name>A0ABW8UW92_9RHOB</name>
<sequence length="468" mass="48954">MIEAGALALRARMDAGEITAQDVMAATLARIDAVNGTVNAIVSLRDADALMAEAAAADAAPKAGWLHGIPLAVKDLANAAGLPTSMGSPLFAGTIAGTDDIHIARLRAAGAIVIGKTNTPEFGLGSHSINPVFGATRNPYDADRSAGGSSGGAGVALACGMVSLADGSDMMGSLRNPAGWNNVYGMRPSWGLVPSEPVGDSFLHQLATNGPMARTPRDLAAVLDTMAGPDPRQPHGVAQAPSLPQIEGGAEGMRIGWLGDWGGSLAMEPGVLDLCGTALEQMGDLGVRVGPLAAPFLRDALWEAWITLRSWSVAGGLAPLHADPAQRDQLKDTALWEIERGLALSAMDVHRASVIRSDWFKTAVALFDHYDVLALPSAQMWPFDVTLDFPPEIAGQGMDTYHRWMEVVVPASLIGLPAVCVPAGFGGPHDLPMGLQLIGPRGSDARLLRLAEAWHQATDWPGRRPPIF</sequence>
<dbReference type="RefSeq" id="WP_407593247.1">
    <property type="nucleotide sequence ID" value="NZ_JBHDIY010000002.1"/>
</dbReference>
<evidence type="ECO:0000313" key="3">
    <source>
        <dbReference type="Proteomes" id="UP001627408"/>
    </source>
</evidence>
<dbReference type="InterPro" id="IPR023631">
    <property type="entry name" value="Amidase_dom"/>
</dbReference>
<dbReference type="Proteomes" id="UP001627408">
    <property type="component" value="Unassembled WGS sequence"/>
</dbReference>
<gene>
    <name evidence="2" type="ORF">ACERZ8_16545</name>
</gene>
<proteinExistence type="predicted"/>
<dbReference type="Pfam" id="PF01425">
    <property type="entry name" value="Amidase"/>
    <property type="match status" value="1"/>
</dbReference>
<dbReference type="EMBL" id="JBHDIY010000002">
    <property type="protein sequence ID" value="MFL4471406.1"/>
    <property type="molecule type" value="Genomic_DNA"/>
</dbReference>
<organism evidence="2 3">
    <name type="scientific">Tateyamaria armeniaca</name>
    <dbReference type="NCBI Taxonomy" id="2518930"/>
    <lineage>
        <taxon>Bacteria</taxon>
        <taxon>Pseudomonadati</taxon>
        <taxon>Pseudomonadota</taxon>
        <taxon>Alphaproteobacteria</taxon>
        <taxon>Rhodobacterales</taxon>
        <taxon>Roseobacteraceae</taxon>
        <taxon>Tateyamaria</taxon>
    </lineage>
</organism>
<comment type="caution">
    <text evidence="2">The sequence shown here is derived from an EMBL/GenBank/DDBJ whole genome shotgun (WGS) entry which is preliminary data.</text>
</comment>
<dbReference type="SUPFAM" id="SSF75304">
    <property type="entry name" value="Amidase signature (AS) enzymes"/>
    <property type="match status" value="1"/>
</dbReference>
<keyword evidence="3" id="KW-1185">Reference proteome</keyword>
<dbReference type="Gene3D" id="3.90.1300.10">
    <property type="entry name" value="Amidase signature (AS) domain"/>
    <property type="match status" value="1"/>
</dbReference>
<evidence type="ECO:0000259" key="1">
    <source>
        <dbReference type="Pfam" id="PF01425"/>
    </source>
</evidence>
<reference evidence="2 3" key="1">
    <citation type="submission" date="2024-08" db="EMBL/GenBank/DDBJ databases">
        <title>Tateyamaria sp. nov., isolated from marine algae.</title>
        <authorList>
            <person name="Choi B.J."/>
            <person name="Kim J.M."/>
            <person name="Lee J.K."/>
            <person name="Choi D.G."/>
            <person name="Bayburt H."/>
            <person name="Baek J.H."/>
            <person name="Han D.M."/>
            <person name="Jeon C.O."/>
        </authorList>
    </citation>
    <scope>NUCLEOTIDE SEQUENCE [LARGE SCALE GENOMIC DNA]</scope>
    <source>
        <strain evidence="2 3">KMU-156</strain>
    </source>
</reference>
<accession>A0ABW8UW92</accession>
<dbReference type="InterPro" id="IPR036928">
    <property type="entry name" value="AS_sf"/>
</dbReference>
<protein>
    <submittedName>
        <fullName evidence="2">Amidase</fullName>
    </submittedName>
</protein>
<dbReference type="PANTHER" id="PTHR11895">
    <property type="entry name" value="TRANSAMIDASE"/>
    <property type="match status" value="1"/>
</dbReference>
<evidence type="ECO:0000313" key="2">
    <source>
        <dbReference type="EMBL" id="MFL4471406.1"/>
    </source>
</evidence>
<dbReference type="PANTHER" id="PTHR11895:SF76">
    <property type="entry name" value="INDOLEACETAMIDE HYDROLASE"/>
    <property type="match status" value="1"/>
</dbReference>
<dbReference type="InterPro" id="IPR000120">
    <property type="entry name" value="Amidase"/>
</dbReference>